<feature type="compositionally biased region" description="Low complexity" evidence="1">
    <location>
        <begin position="59"/>
        <end position="78"/>
    </location>
</feature>
<keyword evidence="2" id="KW-1133">Transmembrane helix</keyword>
<reference evidence="3 4" key="1">
    <citation type="journal article" date="2022" name="Int. J. Syst. Evol. Microbiol.">
        <title>Apilactobacillus apisilvae sp. nov., Nicolia spurrieriana gen. nov. sp. nov., Bombilactobacillus folatiphilus sp. nov. and Bombilactobacillus thymidiniphilus sp. nov., four new lactic acid bacterial isolates from stingless bees Tetragonula carbonaria and Austroplebeia australis.</title>
        <authorList>
            <person name="Oliphant S.A."/>
            <person name="Watson-Haigh N.S."/>
            <person name="Sumby K.M."/>
            <person name="Gardner J."/>
            <person name="Groom S."/>
            <person name="Jiranek V."/>
        </authorList>
    </citation>
    <scope>NUCLEOTIDE SEQUENCE [LARGE SCALE GENOMIC DNA]</scope>
    <source>
        <strain evidence="3 4">SG4_A1</strain>
    </source>
</reference>
<organism evidence="3 4">
    <name type="scientific">Bombilactobacillus thymidiniphilus</name>
    <dbReference type="NCBI Taxonomy" id="2923363"/>
    <lineage>
        <taxon>Bacteria</taxon>
        <taxon>Bacillati</taxon>
        <taxon>Bacillota</taxon>
        <taxon>Bacilli</taxon>
        <taxon>Lactobacillales</taxon>
        <taxon>Lactobacillaceae</taxon>
        <taxon>Bombilactobacillus</taxon>
    </lineage>
</organism>
<gene>
    <name evidence="3" type="ORF">MOO47_05320</name>
</gene>
<proteinExistence type="predicted"/>
<feature type="transmembrane region" description="Helical" evidence="2">
    <location>
        <begin position="124"/>
        <end position="143"/>
    </location>
</feature>
<accession>A0ABY4PBR6</accession>
<dbReference type="EMBL" id="CP093365">
    <property type="protein sequence ID" value="UQS83208.1"/>
    <property type="molecule type" value="Genomic_DNA"/>
</dbReference>
<feature type="region of interest" description="Disordered" evidence="1">
    <location>
        <begin position="58"/>
        <end position="79"/>
    </location>
</feature>
<evidence type="ECO:0000313" key="4">
    <source>
        <dbReference type="Proteomes" id="UP000831947"/>
    </source>
</evidence>
<protein>
    <submittedName>
        <fullName evidence="3">LPXTG cell wall anchor domain-containing protein</fullName>
    </submittedName>
</protein>
<keyword evidence="2" id="KW-0472">Membrane</keyword>
<dbReference type="Proteomes" id="UP000831947">
    <property type="component" value="Chromosome"/>
</dbReference>
<feature type="transmembrane region" description="Helical" evidence="2">
    <location>
        <begin position="12"/>
        <end position="35"/>
    </location>
</feature>
<keyword evidence="4" id="KW-1185">Reference proteome</keyword>
<keyword evidence="2" id="KW-0812">Transmembrane</keyword>
<name>A0ABY4PBR6_9LACO</name>
<evidence type="ECO:0000256" key="1">
    <source>
        <dbReference type="SAM" id="MobiDB-lite"/>
    </source>
</evidence>
<dbReference type="RefSeq" id="WP_249512434.1">
    <property type="nucleotide sequence ID" value="NZ_CP093365.1"/>
</dbReference>
<sequence>MKKQPSHDFKRLTWRKVIGITVAVVATIAVVIGVYSTSMWAGTGYDYQGNEVARALPVTKGSSQGGSDTSDSSQSKGSTARVFVKDNVGEQTTTVQPKLEHLNTEGGAVNVVQNPSYPQTGDQVNYGAVLLGFALLLGLAFIYRKSLTTLCKNNLSIIREKY</sequence>
<dbReference type="NCBIfam" id="TIGR01167">
    <property type="entry name" value="LPXTG_anchor"/>
    <property type="match status" value="1"/>
</dbReference>
<evidence type="ECO:0000313" key="3">
    <source>
        <dbReference type="EMBL" id="UQS83208.1"/>
    </source>
</evidence>
<evidence type="ECO:0000256" key="2">
    <source>
        <dbReference type="SAM" id="Phobius"/>
    </source>
</evidence>